<dbReference type="AlphaFoldDB" id="A0A371G339"/>
<feature type="region of interest" description="Disordered" evidence="1">
    <location>
        <begin position="1"/>
        <end position="25"/>
    </location>
</feature>
<evidence type="ECO:0000256" key="1">
    <source>
        <dbReference type="SAM" id="MobiDB-lite"/>
    </source>
</evidence>
<sequence>MLKGRKKLSNIEGSGPPRDDRKSRILSHDTRHFIKEKLNSGLVVITHVPTRLQVVDVFTKGLPAARFQEHNNKLGMIDIHLPT</sequence>
<keyword evidence="3" id="KW-1185">Reference proteome</keyword>
<comment type="caution">
    <text evidence="2">The sequence shown here is derived from an EMBL/GenBank/DDBJ whole genome shotgun (WGS) entry which is preliminary data.</text>
</comment>
<dbReference type="EMBL" id="QJKJ01006905">
    <property type="protein sequence ID" value="RDX84948.1"/>
    <property type="molecule type" value="Genomic_DNA"/>
</dbReference>
<dbReference type="OrthoDB" id="1742686at2759"/>
<dbReference type="Proteomes" id="UP000257109">
    <property type="component" value="Unassembled WGS sequence"/>
</dbReference>
<name>A0A371G339_MUCPR</name>
<reference evidence="2" key="1">
    <citation type="submission" date="2018-05" db="EMBL/GenBank/DDBJ databases">
        <title>Draft genome of Mucuna pruriens seed.</title>
        <authorList>
            <person name="Nnadi N.E."/>
            <person name="Vos R."/>
            <person name="Hasami M.H."/>
            <person name="Devisetty U.K."/>
            <person name="Aguiy J.C."/>
        </authorList>
    </citation>
    <scope>NUCLEOTIDE SEQUENCE [LARGE SCALE GENOMIC DNA]</scope>
    <source>
        <strain evidence="2">JCA_2017</strain>
    </source>
</reference>
<evidence type="ECO:0000313" key="2">
    <source>
        <dbReference type="EMBL" id="RDX84948.1"/>
    </source>
</evidence>
<proteinExistence type="predicted"/>
<gene>
    <name evidence="2" type="primary">GIP</name>
    <name evidence="2" type="ORF">CR513_33930</name>
</gene>
<feature type="non-terminal residue" evidence="2">
    <location>
        <position position="1"/>
    </location>
</feature>
<protein>
    <submittedName>
        <fullName evidence="2">Copia protein</fullName>
    </submittedName>
</protein>
<organism evidence="2 3">
    <name type="scientific">Mucuna pruriens</name>
    <name type="common">Velvet bean</name>
    <name type="synonym">Dolichos pruriens</name>
    <dbReference type="NCBI Taxonomy" id="157652"/>
    <lineage>
        <taxon>Eukaryota</taxon>
        <taxon>Viridiplantae</taxon>
        <taxon>Streptophyta</taxon>
        <taxon>Embryophyta</taxon>
        <taxon>Tracheophyta</taxon>
        <taxon>Spermatophyta</taxon>
        <taxon>Magnoliopsida</taxon>
        <taxon>eudicotyledons</taxon>
        <taxon>Gunneridae</taxon>
        <taxon>Pentapetalae</taxon>
        <taxon>rosids</taxon>
        <taxon>fabids</taxon>
        <taxon>Fabales</taxon>
        <taxon>Fabaceae</taxon>
        <taxon>Papilionoideae</taxon>
        <taxon>50 kb inversion clade</taxon>
        <taxon>NPAAA clade</taxon>
        <taxon>indigoferoid/millettioid clade</taxon>
        <taxon>Phaseoleae</taxon>
        <taxon>Mucuna</taxon>
    </lineage>
</organism>
<evidence type="ECO:0000313" key="3">
    <source>
        <dbReference type="Proteomes" id="UP000257109"/>
    </source>
</evidence>
<accession>A0A371G339</accession>